<protein>
    <submittedName>
        <fullName evidence="1">Uncharacterized protein</fullName>
    </submittedName>
</protein>
<evidence type="ECO:0000313" key="2">
    <source>
        <dbReference type="Proteomes" id="UP000619295"/>
    </source>
</evidence>
<comment type="caution">
    <text evidence="1">The sequence shown here is derived from an EMBL/GenBank/DDBJ whole genome shotgun (WGS) entry which is preliminary data.</text>
</comment>
<dbReference type="AlphaFoldDB" id="A0A927EEQ8"/>
<reference evidence="1" key="1">
    <citation type="submission" date="2020-09" db="EMBL/GenBank/DDBJ databases">
        <title>Bosea spartocytisi sp. nov. a root nodule endophyte of Spartocytisus supranubius in the high mountain ecosystem fo the Teide National Park (Canary Islands, Spain).</title>
        <authorList>
            <person name="Pulido-Suarez L."/>
            <person name="Peix A."/>
            <person name="Igual J.M."/>
            <person name="Socas-Perez N."/>
            <person name="Velazquez E."/>
            <person name="Flores-Felix J.D."/>
            <person name="Leon-Barrios M."/>
        </authorList>
    </citation>
    <scope>NUCLEOTIDE SEQUENCE</scope>
    <source>
        <strain evidence="1">SSUT16</strain>
    </source>
</reference>
<organism evidence="1 2">
    <name type="scientific">Bosea spartocytisi</name>
    <dbReference type="NCBI Taxonomy" id="2773451"/>
    <lineage>
        <taxon>Bacteria</taxon>
        <taxon>Pseudomonadati</taxon>
        <taxon>Pseudomonadota</taxon>
        <taxon>Alphaproteobacteria</taxon>
        <taxon>Hyphomicrobiales</taxon>
        <taxon>Boseaceae</taxon>
        <taxon>Bosea</taxon>
    </lineage>
</organism>
<name>A0A927EEQ8_9HYPH</name>
<accession>A0A927EEQ8</accession>
<sequence>MMITIWHRASATAGAILGLAALLGIGTVYAETFRPLKGSEIRSRFTGMEFTDEVHWVLLFGQDGTLTNTGMGRKTLGRWQVKRDQLCLDRSPGEQRCYAVLHSGKTYRLQEPGFDIYEEGIVQRPMARR</sequence>
<evidence type="ECO:0000313" key="1">
    <source>
        <dbReference type="EMBL" id="MBD3849555.1"/>
    </source>
</evidence>
<proteinExistence type="predicted"/>
<dbReference type="Proteomes" id="UP000619295">
    <property type="component" value="Unassembled WGS sequence"/>
</dbReference>
<keyword evidence="2" id="KW-1185">Reference proteome</keyword>
<gene>
    <name evidence="1" type="ORF">IED13_27985</name>
</gene>
<dbReference type="EMBL" id="JACXWY010000044">
    <property type="protein sequence ID" value="MBD3849555.1"/>
    <property type="molecule type" value="Genomic_DNA"/>
</dbReference>
<dbReference type="RefSeq" id="WP_191126083.1">
    <property type="nucleotide sequence ID" value="NZ_JACXWY010000044.1"/>
</dbReference>